<dbReference type="InterPro" id="IPR043906">
    <property type="entry name" value="Gfo/Idh/MocA_OxRdtase_bact_C"/>
</dbReference>
<feature type="domain" description="Gfo/Idh/MocA-like oxidoreductase N-terminal" evidence="1">
    <location>
        <begin position="40"/>
        <end position="154"/>
    </location>
</feature>
<evidence type="ECO:0000313" key="3">
    <source>
        <dbReference type="EMBL" id="QDU45367.1"/>
    </source>
</evidence>
<organism evidence="3 4">
    <name type="scientific">Symmachiella dynata</name>
    <dbReference type="NCBI Taxonomy" id="2527995"/>
    <lineage>
        <taxon>Bacteria</taxon>
        <taxon>Pseudomonadati</taxon>
        <taxon>Planctomycetota</taxon>
        <taxon>Planctomycetia</taxon>
        <taxon>Planctomycetales</taxon>
        <taxon>Planctomycetaceae</taxon>
        <taxon>Symmachiella</taxon>
    </lineage>
</organism>
<dbReference type="Gene3D" id="3.30.360.10">
    <property type="entry name" value="Dihydrodipicolinate Reductase, domain 2"/>
    <property type="match status" value="1"/>
</dbReference>
<protein>
    <submittedName>
        <fullName evidence="3">Inositol 2-dehydrogenase</fullName>
        <ecNumber evidence="3">1.1.1.18</ecNumber>
    </submittedName>
</protein>
<gene>
    <name evidence="3" type="primary">iolG_4</name>
    <name evidence="3" type="ORF">Mal52_38610</name>
</gene>
<dbReference type="NCBIfam" id="TIGR01409">
    <property type="entry name" value="TAT_signal_seq"/>
    <property type="match status" value="1"/>
</dbReference>
<dbReference type="InterPro" id="IPR006311">
    <property type="entry name" value="TAT_signal"/>
</dbReference>
<dbReference type="PROSITE" id="PS51318">
    <property type="entry name" value="TAT"/>
    <property type="match status" value="1"/>
</dbReference>
<dbReference type="PANTHER" id="PTHR43818:SF10">
    <property type="entry name" value="NADH-DEPENDENT DEHYDROGENASE-RELATED"/>
    <property type="match status" value="1"/>
</dbReference>
<evidence type="ECO:0000259" key="1">
    <source>
        <dbReference type="Pfam" id="PF01408"/>
    </source>
</evidence>
<evidence type="ECO:0000259" key="2">
    <source>
        <dbReference type="Pfam" id="PF19051"/>
    </source>
</evidence>
<dbReference type="Pfam" id="PF01408">
    <property type="entry name" value="GFO_IDH_MocA"/>
    <property type="match status" value="1"/>
</dbReference>
<dbReference type="EC" id="1.1.1.18" evidence="3"/>
<dbReference type="Proteomes" id="UP000319383">
    <property type="component" value="Chromosome"/>
</dbReference>
<dbReference type="PANTHER" id="PTHR43818">
    <property type="entry name" value="BCDNA.GH03377"/>
    <property type="match status" value="1"/>
</dbReference>
<dbReference type="EMBL" id="CP036276">
    <property type="protein sequence ID" value="QDU45367.1"/>
    <property type="molecule type" value="Genomic_DNA"/>
</dbReference>
<evidence type="ECO:0000313" key="4">
    <source>
        <dbReference type="Proteomes" id="UP000319383"/>
    </source>
</evidence>
<dbReference type="InterPro" id="IPR019546">
    <property type="entry name" value="TAT_signal_bac_arc"/>
</dbReference>
<keyword evidence="4" id="KW-1185">Reference proteome</keyword>
<dbReference type="InterPro" id="IPR036291">
    <property type="entry name" value="NAD(P)-bd_dom_sf"/>
</dbReference>
<feature type="domain" description="Gfo/Idh/MocA-like oxidoreductase bacterial type C-terminal" evidence="2">
    <location>
        <begin position="184"/>
        <end position="260"/>
    </location>
</feature>
<proteinExistence type="predicted"/>
<dbReference type="AlphaFoldDB" id="A0A517ZSA2"/>
<dbReference type="RefSeq" id="WP_145380703.1">
    <property type="nucleotide sequence ID" value="NZ_CP036276.1"/>
</dbReference>
<reference evidence="3 4" key="1">
    <citation type="submission" date="2019-02" db="EMBL/GenBank/DDBJ databases">
        <title>Deep-cultivation of Planctomycetes and their phenomic and genomic characterization uncovers novel biology.</title>
        <authorList>
            <person name="Wiegand S."/>
            <person name="Jogler M."/>
            <person name="Boedeker C."/>
            <person name="Pinto D."/>
            <person name="Vollmers J."/>
            <person name="Rivas-Marin E."/>
            <person name="Kohn T."/>
            <person name="Peeters S.H."/>
            <person name="Heuer A."/>
            <person name="Rast P."/>
            <person name="Oberbeckmann S."/>
            <person name="Bunk B."/>
            <person name="Jeske O."/>
            <person name="Meyerdierks A."/>
            <person name="Storesund J.E."/>
            <person name="Kallscheuer N."/>
            <person name="Luecker S."/>
            <person name="Lage O.M."/>
            <person name="Pohl T."/>
            <person name="Merkel B.J."/>
            <person name="Hornburger P."/>
            <person name="Mueller R.-W."/>
            <person name="Bruemmer F."/>
            <person name="Labrenz M."/>
            <person name="Spormann A.M."/>
            <person name="Op den Camp H."/>
            <person name="Overmann J."/>
            <person name="Amann R."/>
            <person name="Jetten M.S.M."/>
            <person name="Mascher T."/>
            <person name="Medema M.H."/>
            <person name="Devos D.P."/>
            <person name="Kaster A.-K."/>
            <person name="Ovreas L."/>
            <person name="Rohde M."/>
            <person name="Galperin M.Y."/>
            <person name="Jogler C."/>
        </authorList>
    </citation>
    <scope>NUCLEOTIDE SEQUENCE [LARGE SCALE GENOMIC DNA]</scope>
    <source>
        <strain evidence="3 4">Mal52</strain>
    </source>
</reference>
<sequence length="432" mass="47523">MRHSQTSRRDFLKTSALGTALWVSGTQGLQAAKSPNEKLNLGVIGVGGRGRANLNNVATENIVALCDVDDTRLGQAAENHKSAKKYADYRELLQQEDLDGVVIATPDHHHAPAAIRALRRGLPVYCEKPLTHTVREARLLTETARKMGVATQMGTQNHEHPGYVKMIDLVKQGTIGPVREAHVITDRPGRWWKQGQTVPQDQPAVPKDLHWDLWLGPAAERAYSPAYVPFAWRGWWDFGCGAIGDMAIHLMDPVFMALNLGGPVKVTSTGPAVLPASGPTEMITKFEFAARGDLPPCTIYWYEGEARPTGEVAERLPMNGSLLIGDDGQIACPHGKYPTLFTGDEKKDLTPENAETFSQTHHHQQWITACKTGSPTGSNFDYAGPFTEIVLLGNVAYRTGEMVHYDPQSMKITNNAQANDLLDKEYRAGWEV</sequence>
<accession>A0A517ZSA2</accession>
<name>A0A517ZSA2_9PLAN</name>
<dbReference type="SUPFAM" id="SSF55347">
    <property type="entry name" value="Glyceraldehyde-3-phosphate dehydrogenase-like, C-terminal domain"/>
    <property type="match status" value="1"/>
</dbReference>
<dbReference type="SUPFAM" id="SSF51735">
    <property type="entry name" value="NAD(P)-binding Rossmann-fold domains"/>
    <property type="match status" value="1"/>
</dbReference>
<dbReference type="Pfam" id="PF19051">
    <property type="entry name" value="GFO_IDH_MocA_C2"/>
    <property type="match status" value="1"/>
</dbReference>
<dbReference type="InterPro" id="IPR000683">
    <property type="entry name" value="Gfo/Idh/MocA-like_OxRdtase_N"/>
</dbReference>
<keyword evidence="3" id="KW-0560">Oxidoreductase</keyword>
<dbReference type="Gene3D" id="3.40.50.720">
    <property type="entry name" value="NAD(P)-binding Rossmann-like Domain"/>
    <property type="match status" value="1"/>
</dbReference>
<dbReference type="GO" id="GO:0050112">
    <property type="term" value="F:inositol 2-dehydrogenase (NAD+) activity"/>
    <property type="evidence" value="ECO:0007669"/>
    <property type="project" value="UniProtKB-EC"/>
</dbReference>
<dbReference type="KEGG" id="sdyn:Mal52_38610"/>
<dbReference type="GO" id="GO:0000166">
    <property type="term" value="F:nucleotide binding"/>
    <property type="evidence" value="ECO:0007669"/>
    <property type="project" value="InterPro"/>
</dbReference>
<dbReference type="InterPro" id="IPR050463">
    <property type="entry name" value="Gfo/Idh/MocA_oxidrdct_glycsds"/>
</dbReference>